<dbReference type="Proteomes" id="UP000477543">
    <property type="component" value="Unassembled WGS sequence"/>
</dbReference>
<gene>
    <name evidence="2" type="ORF">GT020_05605</name>
</gene>
<protein>
    <recommendedName>
        <fullName evidence="1">Schlafen AlbA-2 domain-containing protein</fullName>
    </recommendedName>
</protein>
<comment type="caution">
    <text evidence="2">The sequence shown here is derived from an EMBL/GenBank/DDBJ whole genome shotgun (WGS) entry which is preliminary data.</text>
</comment>
<dbReference type="EMBL" id="WYDN01000003">
    <property type="protein sequence ID" value="NAZ15545.1"/>
    <property type="molecule type" value="Genomic_DNA"/>
</dbReference>
<dbReference type="InterPro" id="IPR007421">
    <property type="entry name" value="Schlafen_AlbA_2_dom"/>
</dbReference>
<dbReference type="Gene3D" id="3.30.950.30">
    <property type="entry name" value="Schlafen, AAA domain"/>
    <property type="match status" value="1"/>
</dbReference>
<dbReference type="AlphaFoldDB" id="A0A6L9G418"/>
<accession>A0A6L9G418</accession>
<organism evidence="2 3">
    <name type="scientific">Glutamicibacter soli</name>
    <dbReference type="NCBI Taxonomy" id="453836"/>
    <lineage>
        <taxon>Bacteria</taxon>
        <taxon>Bacillati</taxon>
        <taxon>Actinomycetota</taxon>
        <taxon>Actinomycetes</taxon>
        <taxon>Micrococcales</taxon>
        <taxon>Micrococcaceae</taxon>
        <taxon>Glutamicibacter</taxon>
    </lineage>
</organism>
<name>A0A6L9G418_9MICC</name>
<evidence type="ECO:0000313" key="2">
    <source>
        <dbReference type="EMBL" id="NAZ15545.1"/>
    </source>
</evidence>
<sequence length="416" mass="46368">MLTRESSTKEFKENFTWGSIGLYARTMAAFANARGGYIFFGVTDNPRIAVGLRDRAKSDFDNLDQAKLTEGLNRIFSPEVHWKLGLIELPLGCTVGAIYTFEADDKPIIARTGYQQQNAKLSEGDIPYRYNSRSERIKFPELKRLLEDAKLREQRAMMRHMEALIRAGAANAAILDFSANALQGPSGQRVMIDENLIDRISFIKEGQFDEVAGAPALKLVGELQPATSITLGTERIVRSALSSDDVLNDFLERGNVGNPEQYIRQTVTGTTGFLPVQYYRALAQMSHEDLLSFVSEIATRSPAKKKLIERLTTGDDMKAPPPSISSQHSSTVERRAYYEQLVSGQIEKVQFSTPANAQYFLDAVKSLDDTEIAEIVDELLKLMKRTFIESYSSNAKVADALRRAACRVDSAMYGSM</sequence>
<feature type="domain" description="Schlafen AlbA-2" evidence="1">
    <location>
        <begin position="5"/>
        <end position="137"/>
    </location>
</feature>
<evidence type="ECO:0000313" key="3">
    <source>
        <dbReference type="Proteomes" id="UP000477543"/>
    </source>
</evidence>
<proteinExistence type="predicted"/>
<dbReference type="Pfam" id="PF04326">
    <property type="entry name" value="SLFN_AlbA_2"/>
    <property type="match status" value="1"/>
</dbReference>
<evidence type="ECO:0000259" key="1">
    <source>
        <dbReference type="Pfam" id="PF04326"/>
    </source>
</evidence>
<reference evidence="2 3" key="1">
    <citation type="submission" date="2020-01" db="EMBL/GenBank/DDBJ databases">
        <title>Glutamicibacter soli M275.</title>
        <authorList>
            <person name="Meng X."/>
        </authorList>
    </citation>
    <scope>NUCLEOTIDE SEQUENCE [LARGE SCALE GENOMIC DNA]</scope>
    <source>
        <strain evidence="2 3">M275</strain>
    </source>
</reference>
<dbReference type="InterPro" id="IPR038461">
    <property type="entry name" value="Schlafen_AlbA_2_dom_sf"/>
</dbReference>